<sequence>MSKLTIVFTCNEKFFVHLTTVISSLLANRKSTKYEIVVLGRNFTKAQSDWLKKFVREQSQGECFLNLFEMSYELDSQGLRNIVLSRYFSIDCFSRLYIPSIIDLNLLGSDRVLYLDCDMLVLDDLGCMNEIDFEGKFFAVVGDFDIRDRYLSMLVGWNSENVNYYRNHFRHIKNLGLDSMLDYFNSGMVLFNLKAIHESGVDKGFLVHSMIKRQYLTFPDQDVLNIEGKRYGGVKYLPLHFNMPQFKTYFRLDDFYNPNNDHLYFPLNDKAYRTGTEPVPDYLQFLQPEEQEIDLGYETLHAEKLSAAASYYQADYQSELPEQVDADYVNFKDPHNVTMNKEDYTKHLEQIRELAQATLASYCTLVPSELEAFIDRSKLEKVKVLHFIGTKPWQEKNFTIPYHLYHKYLKQAQIPPELIPKD</sequence>
<accession>A0A3A1Y636</accession>
<dbReference type="InterPro" id="IPR029044">
    <property type="entry name" value="Nucleotide-diphossugar_trans"/>
</dbReference>
<dbReference type="Proteomes" id="UP000266258">
    <property type="component" value="Unassembled WGS sequence"/>
</dbReference>
<dbReference type="Gene3D" id="3.90.550.10">
    <property type="entry name" value="Spore Coat Polysaccharide Biosynthesis Protein SpsA, Chain A"/>
    <property type="match status" value="1"/>
</dbReference>
<evidence type="ECO:0000313" key="2">
    <source>
        <dbReference type="Proteomes" id="UP000266258"/>
    </source>
</evidence>
<evidence type="ECO:0000313" key="1">
    <source>
        <dbReference type="EMBL" id="RIY32658.1"/>
    </source>
</evidence>
<protein>
    <submittedName>
        <fullName evidence="1">Uncharacterized protein</fullName>
    </submittedName>
</protein>
<dbReference type="Pfam" id="PF01501">
    <property type="entry name" value="Glyco_transf_8"/>
    <property type="match status" value="1"/>
</dbReference>
<name>A0A3A1Y636_9GAMM</name>
<dbReference type="AlphaFoldDB" id="A0A3A1Y636"/>
<gene>
    <name evidence="1" type="ORF">CJP74_04015</name>
</gene>
<organism evidence="1 2">
    <name type="scientific">Psittacicella melopsittaci</name>
    <dbReference type="NCBI Taxonomy" id="2028576"/>
    <lineage>
        <taxon>Bacteria</taxon>
        <taxon>Pseudomonadati</taxon>
        <taxon>Pseudomonadota</taxon>
        <taxon>Gammaproteobacteria</taxon>
        <taxon>Pasteurellales</taxon>
        <taxon>Psittacicellaceae</taxon>
        <taxon>Psittacicella</taxon>
    </lineage>
</organism>
<dbReference type="RefSeq" id="WP_119496980.1">
    <property type="nucleotide sequence ID" value="NZ_NRJH01000031.1"/>
</dbReference>
<reference evidence="1 2" key="1">
    <citation type="submission" date="2017-08" db="EMBL/GenBank/DDBJ databases">
        <title>Reclassification of Bisgaard taxon 37 and 44.</title>
        <authorList>
            <person name="Christensen H."/>
        </authorList>
    </citation>
    <scope>NUCLEOTIDE SEQUENCE [LARGE SCALE GENOMIC DNA]</scope>
    <source>
        <strain evidence="1 2">B96_4</strain>
    </source>
</reference>
<proteinExistence type="predicted"/>
<keyword evidence="2" id="KW-1185">Reference proteome</keyword>
<dbReference type="OrthoDB" id="5670469at2"/>
<dbReference type="EMBL" id="NRJH01000031">
    <property type="protein sequence ID" value="RIY32658.1"/>
    <property type="molecule type" value="Genomic_DNA"/>
</dbReference>
<dbReference type="InterPro" id="IPR002495">
    <property type="entry name" value="Glyco_trans_8"/>
</dbReference>
<dbReference type="SUPFAM" id="SSF53448">
    <property type="entry name" value="Nucleotide-diphospho-sugar transferases"/>
    <property type="match status" value="1"/>
</dbReference>
<dbReference type="GO" id="GO:0016757">
    <property type="term" value="F:glycosyltransferase activity"/>
    <property type="evidence" value="ECO:0007669"/>
    <property type="project" value="InterPro"/>
</dbReference>
<comment type="caution">
    <text evidence="1">The sequence shown here is derived from an EMBL/GenBank/DDBJ whole genome shotgun (WGS) entry which is preliminary data.</text>
</comment>